<evidence type="ECO:0000313" key="3">
    <source>
        <dbReference type="EMBL" id="GAA4351549.1"/>
    </source>
</evidence>
<dbReference type="EMBL" id="BAABFU010000003">
    <property type="protein sequence ID" value="GAA4351549.1"/>
    <property type="molecule type" value="Genomic_DNA"/>
</dbReference>
<evidence type="ECO:0000313" key="4">
    <source>
        <dbReference type="Proteomes" id="UP001501294"/>
    </source>
</evidence>
<dbReference type="InterPro" id="IPR008979">
    <property type="entry name" value="Galactose-bd-like_sf"/>
</dbReference>
<organism evidence="3 4">
    <name type="scientific">Kangiella taiwanensis</name>
    <dbReference type="NCBI Taxonomy" id="1079179"/>
    <lineage>
        <taxon>Bacteria</taxon>
        <taxon>Pseudomonadati</taxon>
        <taxon>Pseudomonadota</taxon>
        <taxon>Gammaproteobacteria</taxon>
        <taxon>Kangiellales</taxon>
        <taxon>Kangiellaceae</taxon>
        <taxon>Kangiella</taxon>
    </lineage>
</organism>
<dbReference type="Gene3D" id="3.40.50.1820">
    <property type="entry name" value="alpha/beta hydrolase"/>
    <property type="match status" value="1"/>
</dbReference>
<dbReference type="Proteomes" id="UP001501294">
    <property type="component" value="Unassembled WGS sequence"/>
</dbReference>
<evidence type="ECO:0000256" key="2">
    <source>
        <dbReference type="SAM" id="SignalP"/>
    </source>
</evidence>
<sequence>MSLYSKWVMPLCVALFAGGLQAAEKYPHRQYDGLAPVDDNGNVQEYLETGSSLTLAASGLEKNRIYEVRLGIDTEYVENYEEAVSFARVSTNARGEIPNFILWYHSGVIGCSYRSKQELEQPYAFRSFDEAQERLAGRRLAVSLHEVERDESGRVPPMKLGVSKPIQTMQLPIVKAKHPTVYPSDGEACLHNSMHSQKEDLYISGRNFEPGEKLRVSLVPNQRRWTVGDQVNDITGEFSAAAAEWVEADSNGRFTVRSWDRELQRRGAYDIVVQREDRELDYDRLDIRDRISYGQDTAFVLYLYYPPGGPLMDIAGRKLNSGFPYFEFADSFADENDDVWGAVDPTYVQPSHAGGNYAAYYVVDHRTTPQWDPGMGGSTNLVDVSGGIEIMRVKSGCINGTDTIIWHAPLNEGEYDVVVDFGSTVAMNPGDFVTDNNYDSSTDFLDGSTQVGFVVADDPYDLGSYAIGEFEYSFDDYFATMGGASDVDLRAIVRYPATVAGTNTPVAAGQHPIFFIQHGNHRVCEVSVAHPHHVNCPVGQRTPNHEGYMRLLETLASNGVIAVSIDAFDLSGWVPQWIPERGELILRHIELWSHMDDAATFPGYPDPSTGLFSNHVDMTKIAVSGHSRGGEASVSAYVQNTGFNIVAVSSIAPTDQYDPGNPLYTLGDVPYFVMLPAADGDVSDIRGQRIYDRAGSTISDNTVKSGFHLYGANHNFFNTVWASHGDDASPSRPQFIPAAQQQRIGEAYLAAFNLIHLKGESVYQDMLRGNLTFPSTAGVNNYHFHHEKIHQKVEDGSDNTTSSTAVSKASVNGPSVHSTQALQVGWGSSSATMEYAIPAAQQDVSGYEVLSFRVGMTNAGSNPVSGTQDFRVELVSGSNQRSTHAANFDQIPVPYDRPGTDHNVMTTVRIPLHSFIVNNSNVDLTDIDLIRFKFNHPSQGEIYVDDIEFSR</sequence>
<keyword evidence="4" id="KW-1185">Reference proteome</keyword>
<dbReference type="SUPFAM" id="SSF49785">
    <property type="entry name" value="Galactose-binding domain-like"/>
    <property type="match status" value="1"/>
</dbReference>
<dbReference type="SUPFAM" id="SSF53474">
    <property type="entry name" value="alpha/beta-Hydrolases"/>
    <property type="match status" value="1"/>
</dbReference>
<dbReference type="Gene3D" id="2.60.120.430">
    <property type="entry name" value="Galactose-binding lectin"/>
    <property type="match status" value="1"/>
</dbReference>
<feature type="chain" id="PRO_5047084484" evidence="2">
    <location>
        <begin position="23"/>
        <end position="951"/>
    </location>
</feature>
<feature type="region of interest" description="Disordered" evidence="1">
    <location>
        <begin position="794"/>
        <end position="814"/>
    </location>
</feature>
<dbReference type="RefSeq" id="WP_223579946.1">
    <property type="nucleotide sequence ID" value="NZ_BAABFU010000003.1"/>
</dbReference>
<keyword evidence="2" id="KW-0732">Signal</keyword>
<proteinExistence type="predicted"/>
<feature type="signal peptide" evidence="2">
    <location>
        <begin position="1"/>
        <end position="22"/>
    </location>
</feature>
<name>A0ABP8I4Y7_9GAMM</name>
<feature type="compositionally biased region" description="Low complexity" evidence="1">
    <location>
        <begin position="800"/>
        <end position="811"/>
    </location>
</feature>
<comment type="caution">
    <text evidence="3">The sequence shown here is derived from an EMBL/GenBank/DDBJ whole genome shotgun (WGS) entry which is preliminary data.</text>
</comment>
<protein>
    <submittedName>
        <fullName evidence="3">Uncharacterized protein</fullName>
    </submittedName>
</protein>
<accession>A0ABP8I4Y7</accession>
<evidence type="ECO:0000256" key="1">
    <source>
        <dbReference type="SAM" id="MobiDB-lite"/>
    </source>
</evidence>
<reference evidence="4" key="1">
    <citation type="journal article" date="2019" name="Int. J. Syst. Evol. Microbiol.">
        <title>The Global Catalogue of Microorganisms (GCM) 10K type strain sequencing project: providing services to taxonomists for standard genome sequencing and annotation.</title>
        <authorList>
            <consortium name="The Broad Institute Genomics Platform"/>
            <consortium name="The Broad Institute Genome Sequencing Center for Infectious Disease"/>
            <person name="Wu L."/>
            <person name="Ma J."/>
        </authorList>
    </citation>
    <scope>NUCLEOTIDE SEQUENCE [LARGE SCALE GENOMIC DNA]</scope>
    <source>
        <strain evidence="4">JCM 17727</strain>
    </source>
</reference>
<dbReference type="InterPro" id="IPR029058">
    <property type="entry name" value="AB_hydrolase_fold"/>
</dbReference>
<gene>
    <name evidence="3" type="ORF">GCM10023150_18340</name>
</gene>